<keyword evidence="2" id="KW-0732">Signal</keyword>
<feature type="region of interest" description="Disordered" evidence="4">
    <location>
        <begin position="51"/>
        <end position="105"/>
    </location>
</feature>
<evidence type="ECO:0000256" key="4">
    <source>
        <dbReference type="SAM" id="MobiDB-lite"/>
    </source>
</evidence>
<dbReference type="Gene3D" id="3.10.350.10">
    <property type="entry name" value="LysM domain"/>
    <property type="match status" value="3"/>
</dbReference>
<keyword evidence="7" id="KW-1185">Reference proteome</keyword>
<dbReference type="SUPFAM" id="SSF54106">
    <property type="entry name" value="LysM domain"/>
    <property type="match status" value="3"/>
</dbReference>
<evidence type="ECO:0000256" key="2">
    <source>
        <dbReference type="ARBA" id="ARBA00022729"/>
    </source>
</evidence>
<evidence type="ECO:0000313" key="6">
    <source>
        <dbReference type="EMBL" id="PGH16179.1"/>
    </source>
</evidence>
<dbReference type="GO" id="GO:0008061">
    <property type="term" value="F:chitin binding"/>
    <property type="evidence" value="ECO:0007669"/>
    <property type="project" value="UniProtKB-KW"/>
</dbReference>
<keyword evidence="1" id="KW-0147">Chitin-binding</keyword>
<dbReference type="InterPro" id="IPR052210">
    <property type="entry name" value="LysM1-like"/>
</dbReference>
<dbReference type="EMBL" id="PDNB01000019">
    <property type="protein sequence ID" value="PGH16179.1"/>
    <property type="molecule type" value="Genomic_DNA"/>
</dbReference>
<name>A0A2B7Y4X4_9EURO</name>
<feature type="domain" description="LysM" evidence="5">
    <location>
        <begin position="278"/>
        <end position="324"/>
    </location>
</feature>
<gene>
    <name evidence="6" type="ORF">AJ79_01946</name>
</gene>
<feature type="domain" description="LysM" evidence="5">
    <location>
        <begin position="117"/>
        <end position="162"/>
    </location>
</feature>
<feature type="domain" description="LysM" evidence="5">
    <location>
        <begin position="199"/>
        <end position="244"/>
    </location>
</feature>
<evidence type="ECO:0000256" key="3">
    <source>
        <dbReference type="ARBA" id="ARBA00023026"/>
    </source>
</evidence>
<dbReference type="PROSITE" id="PS51782">
    <property type="entry name" value="LYSM"/>
    <property type="match status" value="3"/>
</dbReference>
<evidence type="ECO:0000256" key="1">
    <source>
        <dbReference type="ARBA" id="ARBA00022669"/>
    </source>
</evidence>
<feature type="compositionally biased region" description="Low complexity" evidence="4">
    <location>
        <begin position="55"/>
        <end position="77"/>
    </location>
</feature>
<evidence type="ECO:0000313" key="7">
    <source>
        <dbReference type="Proteomes" id="UP000223968"/>
    </source>
</evidence>
<proteinExistence type="predicted"/>
<dbReference type="AlphaFoldDB" id="A0A2B7Y4X4"/>
<organism evidence="6 7">
    <name type="scientific">Helicocarpus griseus UAMH5409</name>
    <dbReference type="NCBI Taxonomy" id="1447875"/>
    <lineage>
        <taxon>Eukaryota</taxon>
        <taxon>Fungi</taxon>
        <taxon>Dikarya</taxon>
        <taxon>Ascomycota</taxon>
        <taxon>Pezizomycotina</taxon>
        <taxon>Eurotiomycetes</taxon>
        <taxon>Eurotiomycetidae</taxon>
        <taxon>Onygenales</taxon>
        <taxon>Ajellomycetaceae</taxon>
        <taxon>Helicocarpus</taxon>
    </lineage>
</organism>
<comment type="caution">
    <text evidence="6">The sequence shown here is derived from an EMBL/GenBank/DDBJ whole genome shotgun (WGS) entry which is preliminary data.</text>
</comment>
<dbReference type="SMART" id="SM00257">
    <property type="entry name" value="LysM"/>
    <property type="match status" value="3"/>
</dbReference>
<dbReference type="STRING" id="1447875.A0A2B7Y4X4"/>
<dbReference type="PANTHER" id="PTHR34997">
    <property type="entry name" value="AM15"/>
    <property type="match status" value="1"/>
</dbReference>
<evidence type="ECO:0000259" key="5">
    <source>
        <dbReference type="PROSITE" id="PS51782"/>
    </source>
</evidence>
<dbReference type="OrthoDB" id="5985073at2759"/>
<dbReference type="CDD" id="cd00118">
    <property type="entry name" value="LysM"/>
    <property type="match status" value="3"/>
</dbReference>
<dbReference type="Pfam" id="PF01476">
    <property type="entry name" value="LysM"/>
    <property type="match status" value="3"/>
</dbReference>
<dbReference type="Proteomes" id="UP000223968">
    <property type="component" value="Unassembled WGS sequence"/>
</dbReference>
<protein>
    <recommendedName>
        <fullName evidence="5">LysM domain-containing protein</fullName>
    </recommendedName>
</protein>
<dbReference type="PANTHER" id="PTHR34997:SF2">
    <property type="entry name" value="LYSM DOMAIN-CONTAINING PROTEIN-RELATED"/>
    <property type="match status" value="1"/>
</dbReference>
<accession>A0A2B7Y4X4</accession>
<reference evidence="6 7" key="1">
    <citation type="submission" date="2017-10" db="EMBL/GenBank/DDBJ databases">
        <title>Comparative genomics in systemic dimorphic fungi from Ajellomycetaceae.</title>
        <authorList>
            <person name="Munoz J.F."/>
            <person name="Mcewen J.G."/>
            <person name="Clay O.K."/>
            <person name="Cuomo C.A."/>
        </authorList>
    </citation>
    <scope>NUCLEOTIDE SEQUENCE [LARGE SCALE GENOMIC DNA]</scope>
    <source>
        <strain evidence="6 7">UAMH5409</strain>
    </source>
</reference>
<dbReference type="InterPro" id="IPR018392">
    <property type="entry name" value="LysM"/>
</dbReference>
<dbReference type="InterPro" id="IPR036779">
    <property type="entry name" value="LysM_dom_sf"/>
</dbReference>
<sequence>MYQLDITREKKYTLSMKKISHLHRSSQNPSGGSDCSGIKSSNSYCVEAFDEPTLPEETITSTTSTSTSTITTSEVLTTPPPTMNEASTTTTPTTTSASNGVQTPAPVHNGIVSNCNKFYMVQYGDSLASIAQKNNVRAADIVAWNGLNSGCTNLWLDTYTCVGIIGGTPTVLPTTTTTARNGIQTPQPTQPSIVSNCDKFHLVGDGDTCAKIASTHGMSTAQLTQWNILNGACSNLWGAVYACVCVIGFTPTPTPTNAGNGIETPQTSQGSIVANCKKFEFVYSGDTCETVAKRRGIMVKQMTTWNPSIHSDCKKLWANAYTCVGV</sequence>
<keyword evidence="3" id="KW-0843">Virulence</keyword>